<dbReference type="AlphaFoldDB" id="A0A7G1G4H8"/>
<dbReference type="GO" id="GO:0000049">
    <property type="term" value="F:tRNA binding"/>
    <property type="evidence" value="ECO:0007669"/>
    <property type="project" value="TreeGrafter"/>
</dbReference>
<evidence type="ECO:0000313" key="3">
    <source>
        <dbReference type="Proteomes" id="UP000516361"/>
    </source>
</evidence>
<gene>
    <name evidence="2" type="ORF">OSSY52_02570</name>
</gene>
<dbReference type="Pfam" id="PF05670">
    <property type="entry name" value="NFACT-R_1"/>
    <property type="match status" value="1"/>
</dbReference>
<dbReference type="RefSeq" id="WP_190615247.1">
    <property type="nucleotide sequence ID" value="NZ_AP018712.1"/>
</dbReference>
<dbReference type="GO" id="GO:0043023">
    <property type="term" value="F:ribosomal large subunit binding"/>
    <property type="evidence" value="ECO:0007669"/>
    <property type="project" value="TreeGrafter"/>
</dbReference>
<dbReference type="InterPro" id="IPR051608">
    <property type="entry name" value="RQC_Subunit_NEMF"/>
</dbReference>
<reference evidence="2 3" key="1">
    <citation type="submission" date="2018-06" db="EMBL/GenBank/DDBJ databases">
        <title>Genome sequencing of Oceanotoga sp. sy52.</title>
        <authorList>
            <person name="Mori K."/>
        </authorList>
    </citation>
    <scope>NUCLEOTIDE SEQUENCE [LARGE SCALE GENOMIC DNA]</scope>
    <source>
        <strain evidence="3">sy52</strain>
    </source>
</reference>
<dbReference type="InParanoid" id="A0A7G1G4H8"/>
<protein>
    <recommendedName>
        <fullName evidence="1">NFACT RNA-binding domain-containing protein</fullName>
    </recommendedName>
</protein>
<feature type="domain" description="NFACT RNA-binding" evidence="1">
    <location>
        <begin position="408"/>
        <end position="504"/>
    </location>
</feature>
<dbReference type="FunCoup" id="A0A7G1G4H8">
    <property type="interactions" value="130"/>
</dbReference>
<dbReference type="KEGG" id="ocy:OSSY52_02570"/>
<name>A0A7G1G4H8_9BACT</name>
<proteinExistence type="predicted"/>
<keyword evidence="3" id="KW-1185">Reference proteome</keyword>
<dbReference type="Gene3D" id="2.30.310.10">
    <property type="entry name" value="ibrinogen binding protein from staphylococcus aureus domain"/>
    <property type="match status" value="1"/>
</dbReference>
<accession>A0A7G1G4H8</accession>
<dbReference type="InterPro" id="IPR008532">
    <property type="entry name" value="NFACT_RNA-bd"/>
</dbReference>
<dbReference type="GO" id="GO:0072344">
    <property type="term" value="P:rescue of stalled ribosome"/>
    <property type="evidence" value="ECO:0007669"/>
    <property type="project" value="TreeGrafter"/>
</dbReference>
<dbReference type="PANTHER" id="PTHR15239:SF6">
    <property type="entry name" value="RIBOSOME QUALITY CONTROL COMPLEX SUBUNIT NEMF"/>
    <property type="match status" value="1"/>
</dbReference>
<dbReference type="EMBL" id="AP018712">
    <property type="protein sequence ID" value="BBE30116.1"/>
    <property type="molecule type" value="Genomic_DNA"/>
</dbReference>
<dbReference type="GO" id="GO:1990112">
    <property type="term" value="C:RQC complex"/>
    <property type="evidence" value="ECO:0007669"/>
    <property type="project" value="TreeGrafter"/>
</dbReference>
<sequence length="521" mass="60638">MPIDGLVIHKLINEINTETTGMTIKNIYQPVNHQLLIKLNKKNILFSLRNPAYIVLLNEKPDVPDSPQNFSLLLRKKIKGGKIVNVKQMGLDRIGYIEIKNRNELGDLKIFKLYFELMGKSNLILVNDENKIIDALKKSTDSMRSILPGAKYIPYYDDSKALIFDDINLLDFPFMGFSKKSEEILRKIGIEKARNQIKNNTVYYFKDLEKPDVSSITPENYIYEELSPSEGILKLFEERTKKSKIIETKKKLEKIVIKNIEKNERTKNNLLKDISKEEKLPEMIKKGELLQSYLYTAKRGDKFIEVTDWESGKKVKIELNPLKNPTTNLEKYFKKIKKTKTMVEFSKNRIKKFIKELEYLYQLWETIDSSEDIETLEEIHEEMFLVGLIKSKKKRKIKKVKNSYRHFEYMNFEIYVGKNNKQNDELTKNAYKEDIWLHTQGIPGSHTIIKSAGKEVPLKVIEYAASLAATFSRAKLSSNVAVDYTQRKNVWKPGGAKPGMVLYKNYKTIITNPILKLIKNI</sequence>
<dbReference type="Pfam" id="PF05833">
    <property type="entry name" value="NFACT_N"/>
    <property type="match status" value="2"/>
</dbReference>
<dbReference type="Proteomes" id="UP000516361">
    <property type="component" value="Chromosome"/>
</dbReference>
<evidence type="ECO:0000313" key="2">
    <source>
        <dbReference type="EMBL" id="BBE30116.1"/>
    </source>
</evidence>
<organism evidence="2 3">
    <name type="scientific">Tepiditoga spiralis</name>
    <dbReference type="NCBI Taxonomy" id="2108365"/>
    <lineage>
        <taxon>Bacteria</taxon>
        <taxon>Thermotogati</taxon>
        <taxon>Thermotogota</taxon>
        <taxon>Thermotogae</taxon>
        <taxon>Petrotogales</taxon>
        <taxon>Petrotogaceae</taxon>
        <taxon>Tepiditoga</taxon>
    </lineage>
</organism>
<dbReference type="PANTHER" id="PTHR15239">
    <property type="entry name" value="NUCLEAR EXPORT MEDIATOR FACTOR NEMF"/>
    <property type="match status" value="1"/>
</dbReference>
<evidence type="ECO:0000259" key="1">
    <source>
        <dbReference type="Pfam" id="PF05670"/>
    </source>
</evidence>